<feature type="transmembrane region" description="Helical" evidence="7">
    <location>
        <begin position="319"/>
        <end position="347"/>
    </location>
</feature>
<evidence type="ECO:0000256" key="5">
    <source>
        <dbReference type="ARBA" id="ARBA00022989"/>
    </source>
</evidence>
<feature type="transmembrane region" description="Helical" evidence="7">
    <location>
        <begin position="20"/>
        <end position="45"/>
    </location>
</feature>
<comment type="subcellular location">
    <subcellularLocation>
        <location evidence="1">Cell membrane</location>
        <topology evidence="1">Multi-pass membrane protein</topology>
    </subcellularLocation>
</comment>
<dbReference type="HOGENOM" id="CLU_000604_8_9_0"/>
<reference evidence="9 10" key="1">
    <citation type="submission" date="2012-02" db="EMBL/GenBank/DDBJ databases">
        <title>Complete sequence of chromosome of Singulisphaera acidiphila DSM 18658.</title>
        <authorList>
            <consortium name="US DOE Joint Genome Institute (JGI-PGF)"/>
            <person name="Lucas S."/>
            <person name="Copeland A."/>
            <person name="Lapidus A."/>
            <person name="Glavina del Rio T."/>
            <person name="Dalin E."/>
            <person name="Tice H."/>
            <person name="Bruce D."/>
            <person name="Goodwin L."/>
            <person name="Pitluck S."/>
            <person name="Peters L."/>
            <person name="Ovchinnikova G."/>
            <person name="Chertkov O."/>
            <person name="Kyrpides N."/>
            <person name="Mavromatis K."/>
            <person name="Ivanova N."/>
            <person name="Brettin T."/>
            <person name="Detter J.C."/>
            <person name="Han C."/>
            <person name="Larimer F."/>
            <person name="Land M."/>
            <person name="Hauser L."/>
            <person name="Markowitz V."/>
            <person name="Cheng J.-F."/>
            <person name="Hugenholtz P."/>
            <person name="Woyke T."/>
            <person name="Wu D."/>
            <person name="Tindall B."/>
            <person name="Pomrenke H."/>
            <person name="Brambilla E."/>
            <person name="Klenk H.-P."/>
            <person name="Eisen J.A."/>
        </authorList>
    </citation>
    <scope>NUCLEOTIDE SEQUENCE [LARGE SCALE GENOMIC DNA]</scope>
    <source>
        <strain evidence="10">ATCC BAA-1392 / DSM 18658 / VKM B-2454 / MOB10</strain>
    </source>
</reference>
<dbReference type="InterPro" id="IPR051125">
    <property type="entry name" value="ABC-4/HrtB_transporter"/>
</dbReference>
<organism evidence="9 10">
    <name type="scientific">Singulisphaera acidiphila (strain ATCC BAA-1392 / DSM 18658 / VKM B-2454 / MOB10)</name>
    <dbReference type="NCBI Taxonomy" id="886293"/>
    <lineage>
        <taxon>Bacteria</taxon>
        <taxon>Pseudomonadati</taxon>
        <taxon>Planctomycetota</taxon>
        <taxon>Planctomycetia</taxon>
        <taxon>Isosphaerales</taxon>
        <taxon>Isosphaeraceae</taxon>
        <taxon>Singulisphaera</taxon>
    </lineage>
</organism>
<dbReference type="AlphaFoldDB" id="L0DJQ2"/>
<evidence type="ECO:0000256" key="2">
    <source>
        <dbReference type="ARBA" id="ARBA00022448"/>
    </source>
</evidence>
<feature type="domain" description="ABC3 transporter permease C-terminal" evidence="8">
    <location>
        <begin position="283"/>
        <end position="395"/>
    </location>
</feature>
<dbReference type="InterPro" id="IPR003838">
    <property type="entry name" value="ABC3_permease_C"/>
</dbReference>
<proteinExistence type="predicted"/>
<evidence type="ECO:0000256" key="1">
    <source>
        <dbReference type="ARBA" id="ARBA00004651"/>
    </source>
</evidence>
<dbReference type="PIRSF" id="PIRSF031773">
    <property type="entry name" value="DevC"/>
    <property type="match status" value="1"/>
</dbReference>
<dbReference type="NCBIfam" id="TIGR01185">
    <property type="entry name" value="devC"/>
    <property type="match status" value="1"/>
</dbReference>
<evidence type="ECO:0000256" key="7">
    <source>
        <dbReference type="SAM" id="Phobius"/>
    </source>
</evidence>
<dbReference type="KEGG" id="saci:Sinac_4919"/>
<dbReference type="RefSeq" id="WP_015248183.1">
    <property type="nucleotide sequence ID" value="NC_019892.1"/>
</dbReference>
<evidence type="ECO:0000256" key="4">
    <source>
        <dbReference type="ARBA" id="ARBA00022692"/>
    </source>
</evidence>
<keyword evidence="10" id="KW-1185">Reference proteome</keyword>
<keyword evidence="6 7" id="KW-0472">Membrane</keyword>
<keyword evidence="4 7" id="KW-0812">Transmembrane</keyword>
<keyword evidence="2" id="KW-0813">Transport</keyword>
<evidence type="ECO:0000313" key="10">
    <source>
        <dbReference type="Proteomes" id="UP000010798"/>
    </source>
</evidence>
<dbReference type="GO" id="GO:0005886">
    <property type="term" value="C:plasma membrane"/>
    <property type="evidence" value="ECO:0007669"/>
    <property type="project" value="UniProtKB-SubCell"/>
</dbReference>
<dbReference type="EMBL" id="CP003364">
    <property type="protein sequence ID" value="AGA29075.1"/>
    <property type="molecule type" value="Genomic_DNA"/>
</dbReference>
<dbReference type="PANTHER" id="PTHR43738:SF1">
    <property type="entry name" value="HEMIN TRANSPORT SYSTEM PERMEASE PROTEIN HRTB-RELATED"/>
    <property type="match status" value="1"/>
</dbReference>
<dbReference type="PANTHER" id="PTHR43738">
    <property type="entry name" value="ABC TRANSPORTER, MEMBRANE PROTEIN"/>
    <property type="match status" value="1"/>
</dbReference>
<feature type="transmembrane region" description="Helical" evidence="7">
    <location>
        <begin position="368"/>
        <end position="387"/>
    </location>
</feature>
<dbReference type="InterPro" id="IPR005891">
    <property type="entry name" value="DevC"/>
</dbReference>
<feature type="transmembrane region" description="Helical" evidence="7">
    <location>
        <begin position="276"/>
        <end position="299"/>
    </location>
</feature>
<gene>
    <name evidence="9" type="ordered locus">Sinac_4919</name>
</gene>
<evidence type="ECO:0000256" key="3">
    <source>
        <dbReference type="ARBA" id="ARBA00022475"/>
    </source>
</evidence>
<evidence type="ECO:0000256" key="6">
    <source>
        <dbReference type="ARBA" id="ARBA00023136"/>
    </source>
</evidence>
<dbReference type="STRING" id="886293.Sinac_4919"/>
<dbReference type="OrthoDB" id="180999at2"/>
<name>L0DJQ2_SINAD</name>
<keyword evidence="3" id="KW-1003">Cell membrane</keyword>
<dbReference type="Pfam" id="PF02687">
    <property type="entry name" value="FtsX"/>
    <property type="match status" value="1"/>
</dbReference>
<accession>L0DJQ2</accession>
<dbReference type="eggNOG" id="COG0577">
    <property type="taxonomic scope" value="Bacteria"/>
</dbReference>
<protein>
    <submittedName>
        <fullName evidence="9">DevC protein</fullName>
    </submittedName>
</protein>
<evidence type="ECO:0000313" key="9">
    <source>
        <dbReference type="EMBL" id="AGA29075.1"/>
    </source>
</evidence>
<keyword evidence="5 7" id="KW-1133">Transmembrane helix</keyword>
<evidence type="ECO:0000259" key="8">
    <source>
        <dbReference type="Pfam" id="PF02687"/>
    </source>
</evidence>
<dbReference type="Proteomes" id="UP000010798">
    <property type="component" value="Chromosome"/>
</dbReference>
<sequence length="399" mass="44215">MTLTRMATLAWLNLVHDKRRLAVSMAGVSFAVVLMTMELGFRFALLDSMVEIVRLLDTDLVIASKSKSTLVTSAPFNRRILQDALSVREVEEACPLYIETRFSALRNPNSDRSTGDRLTRKATARKIRVLAYDPRDHLFFLPEVESKTAELEAPETALYDEKSNRAIGQFTAGHETSLAQRSLRIVGTFRLGTDLVNDGNLIMSNQNFLRYFPDRRFREPELRSVELGLIRLAPGADGGQVRRWLEEELGPRGVNVFTKDQFLAREREFWDLRTPIGTIFSVGALLGLVVGAVICYQILSSEIADHLAEYATLKAMGYANHLLVAVVMAEALVLAVAGFVPGLLISFGLYRGLAWYTGLLMNLTPARALLVLGLTVVMCLGSGVFAMRKLLSADPAGLF</sequence>